<dbReference type="Gene3D" id="3.40.50.300">
    <property type="entry name" value="P-loop containing nucleotide triphosphate hydrolases"/>
    <property type="match status" value="1"/>
</dbReference>
<accession>A0A249XSM3</accession>
<protein>
    <submittedName>
        <fullName evidence="1">Uncharacterized protein</fullName>
    </submittedName>
</protein>
<dbReference type="InterPro" id="IPR027417">
    <property type="entry name" value="P-loop_NTPase"/>
</dbReference>
<sequence>MTLVKVALTGTHGVGKTFIVDNVAALAMNEGWDVEIVYSPTRWVKKLGENYGMKNNMDGDWHFQWHVMSATQLRAWQAEEKVLAYQKEVPGPERKLIIGDRCLWDPVCYTADLLERMNSIQISSSEAYIRKVRLTEIFGLGSRIALDDTFWDQVFFKPHHPDHLTADPDRLDDKDYQLAVEKQFENRLPFKRIETLDIDRNVAVDQLWKWISDKAS</sequence>
<reference evidence="2" key="1">
    <citation type="submission" date="2017-08" db="EMBL/GenBank/DDBJ databases">
        <authorList>
            <person name="de Groot N.N."/>
        </authorList>
    </citation>
    <scope>NUCLEOTIDE SEQUENCE [LARGE SCALE GENOMIC DNA]</scope>
</reference>
<evidence type="ECO:0000313" key="1">
    <source>
        <dbReference type="EMBL" id="ASZ74731.1"/>
    </source>
</evidence>
<gene>
    <name evidence="1" type="ORF">SEA_PHABBA_192</name>
</gene>
<organism evidence="1 2">
    <name type="scientific">Mycobacterium phage Phabba</name>
    <dbReference type="NCBI Taxonomy" id="2027899"/>
    <lineage>
        <taxon>Viruses</taxon>
        <taxon>Duplodnaviria</taxon>
        <taxon>Heunggongvirae</taxon>
        <taxon>Uroviricota</taxon>
        <taxon>Caudoviricetes</taxon>
        <taxon>Ceeclamvirinae</taxon>
        <taxon>Myrnavirus</taxon>
        <taxon>Myrnavirus phabba</taxon>
        <taxon>Myranavirus phabba</taxon>
    </lineage>
</organism>
<name>A0A249XSM3_9CAUD</name>
<dbReference type="Proteomes" id="UP000226037">
    <property type="component" value="Segment"/>
</dbReference>
<dbReference type="EMBL" id="MF668280">
    <property type="protein sequence ID" value="ASZ74731.1"/>
    <property type="molecule type" value="Genomic_DNA"/>
</dbReference>
<keyword evidence="2" id="KW-1185">Reference proteome</keyword>
<proteinExistence type="predicted"/>
<dbReference type="SUPFAM" id="SSF52540">
    <property type="entry name" value="P-loop containing nucleoside triphosphate hydrolases"/>
    <property type="match status" value="1"/>
</dbReference>
<evidence type="ECO:0000313" key="2">
    <source>
        <dbReference type="Proteomes" id="UP000226037"/>
    </source>
</evidence>